<keyword evidence="3" id="KW-1185">Reference proteome</keyword>
<dbReference type="HOGENOM" id="CLU_036535_0_0_1"/>
<dbReference type="InParanoid" id="G0P2M5"/>
<dbReference type="Proteomes" id="UP000008068">
    <property type="component" value="Unassembled WGS sequence"/>
</dbReference>
<feature type="compositionally biased region" description="Polar residues" evidence="1">
    <location>
        <begin position="344"/>
        <end position="353"/>
    </location>
</feature>
<dbReference type="AlphaFoldDB" id="G0P2M5"/>
<accession>G0P2M5</accession>
<evidence type="ECO:0000313" key="3">
    <source>
        <dbReference type="Proteomes" id="UP000008068"/>
    </source>
</evidence>
<dbReference type="EMBL" id="GL380028">
    <property type="protein sequence ID" value="EGT43322.1"/>
    <property type="molecule type" value="Genomic_DNA"/>
</dbReference>
<feature type="region of interest" description="Disordered" evidence="1">
    <location>
        <begin position="1"/>
        <end position="185"/>
    </location>
</feature>
<feature type="region of interest" description="Disordered" evidence="1">
    <location>
        <begin position="342"/>
        <end position="370"/>
    </location>
</feature>
<protein>
    <submittedName>
        <fullName evidence="2">Uncharacterized protein</fullName>
    </submittedName>
</protein>
<reference evidence="3" key="1">
    <citation type="submission" date="2011-07" db="EMBL/GenBank/DDBJ databases">
        <authorList>
            <consortium name="Caenorhabditis brenneri Sequencing and Analysis Consortium"/>
            <person name="Wilson R.K."/>
        </authorList>
    </citation>
    <scope>NUCLEOTIDE SEQUENCE [LARGE SCALE GENOMIC DNA]</scope>
    <source>
        <strain evidence="3">PB2801</strain>
    </source>
</reference>
<proteinExistence type="predicted"/>
<evidence type="ECO:0000256" key="1">
    <source>
        <dbReference type="SAM" id="MobiDB-lite"/>
    </source>
</evidence>
<gene>
    <name evidence="2" type="ORF">CAEBREN_08047</name>
</gene>
<feature type="region of interest" description="Disordered" evidence="1">
    <location>
        <begin position="469"/>
        <end position="499"/>
    </location>
</feature>
<organism evidence="3">
    <name type="scientific">Caenorhabditis brenneri</name>
    <name type="common">Nematode worm</name>
    <dbReference type="NCBI Taxonomy" id="135651"/>
    <lineage>
        <taxon>Eukaryota</taxon>
        <taxon>Metazoa</taxon>
        <taxon>Ecdysozoa</taxon>
        <taxon>Nematoda</taxon>
        <taxon>Chromadorea</taxon>
        <taxon>Rhabditida</taxon>
        <taxon>Rhabditina</taxon>
        <taxon>Rhabditomorpha</taxon>
        <taxon>Rhabditoidea</taxon>
        <taxon>Rhabditidae</taxon>
        <taxon>Peloderinae</taxon>
        <taxon>Caenorhabditis</taxon>
    </lineage>
</organism>
<feature type="compositionally biased region" description="Basic and acidic residues" evidence="1">
    <location>
        <begin position="159"/>
        <end position="185"/>
    </location>
</feature>
<feature type="compositionally biased region" description="Basic and acidic residues" evidence="1">
    <location>
        <begin position="128"/>
        <end position="152"/>
    </location>
</feature>
<sequence>MGKSHKQQIEAPKPIEAPEPKEAQGNDLTVANVIEVRSSTPQIEADQEDESPGIPDATEPGLTPAYEKSDSENSDEEESDGESQGDSDEKDESGDEEEKGLEAPSPVPTNSSAPWLNYIKSGPITPDDVPKSPKAKIVEKPKESITNENPKDLKRKIKDPKAKSKELKNPQEESEDSQKERRRLNPKELFMLQQKMMDHIKERESLQEMDNRTLMLSMHSQIAALTGAVGHISSSFDKVHSKLTTVYGHSIETEEIAKRGFDKLETLVTTAWGSQGRNRASIDENRGLLKEIIKSIDSIKTYQEAPGIKNNSNPGTSWVFPGPGSPGFPFSGPDGLPFQVAPGQPTSSGSQRVSPMRMPGAAAQGHGYQKENPQDAHREQATCRFCTGSHPTPKCTVFSTWQSRRRLMLDQHACFYCLEPGVCADGKMHDKCTGLPPCKSCQIDYPFDTELPRRHHHYCLCERFRLSHGPKEVSQPPNKKARPFVKKDSSKQKYPKHGS</sequence>
<evidence type="ECO:0000313" key="2">
    <source>
        <dbReference type="EMBL" id="EGT43322.1"/>
    </source>
</evidence>
<feature type="compositionally biased region" description="Acidic residues" evidence="1">
    <location>
        <begin position="72"/>
        <end position="99"/>
    </location>
</feature>
<name>G0P2M5_CAEBE</name>
<dbReference type="FunCoup" id="G0P2M5">
    <property type="interactions" value="10"/>
</dbReference>